<protein>
    <submittedName>
        <fullName evidence="1">Uncharacterized protein</fullName>
    </submittedName>
</protein>
<reference evidence="1" key="1">
    <citation type="journal article" date="2023" name="G3 (Bethesda)">
        <title>Whole genome assembly and annotation of the endangered Caribbean coral Acropora cervicornis.</title>
        <authorList>
            <person name="Selwyn J.D."/>
            <person name="Vollmer S.V."/>
        </authorList>
    </citation>
    <scope>NUCLEOTIDE SEQUENCE</scope>
    <source>
        <strain evidence="1">K2</strain>
    </source>
</reference>
<gene>
    <name evidence="1" type="ORF">P5673_026455</name>
</gene>
<evidence type="ECO:0000313" key="1">
    <source>
        <dbReference type="EMBL" id="KAK2552375.1"/>
    </source>
</evidence>
<sequence length="12" mass="1413">MFTQKRICSLSV</sequence>
<proteinExistence type="predicted"/>
<dbReference type="Proteomes" id="UP001249851">
    <property type="component" value="Unassembled WGS sequence"/>
</dbReference>
<accession>A0AAD9Q098</accession>
<reference evidence="1" key="2">
    <citation type="journal article" date="2023" name="Science">
        <title>Genomic signatures of disease resistance in endangered staghorn corals.</title>
        <authorList>
            <person name="Vollmer S.V."/>
            <person name="Selwyn J.D."/>
            <person name="Despard B.A."/>
            <person name="Roesel C.L."/>
        </authorList>
    </citation>
    <scope>NUCLEOTIDE SEQUENCE</scope>
    <source>
        <strain evidence="1">K2</strain>
    </source>
</reference>
<name>A0AAD9Q098_ACRCE</name>
<evidence type="ECO:0000313" key="2">
    <source>
        <dbReference type="Proteomes" id="UP001249851"/>
    </source>
</evidence>
<keyword evidence="2" id="KW-1185">Reference proteome</keyword>
<organism evidence="1 2">
    <name type="scientific">Acropora cervicornis</name>
    <name type="common">Staghorn coral</name>
    <dbReference type="NCBI Taxonomy" id="6130"/>
    <lineage>
        <taxon>Eukaryota</taxon>
        <taxon>Metazoa</taxon>
        <taxon>Cnidaria</taxon>
        <taxon>Anthozoa</taxon>
        <taxon>Hexacorallia</taxon>
        <taxon>Scleractinia</taxon>
        <taxon>Astrocoeniina</taxon>
        <taxon>Acroporidae</taxon>
        <taxon>Acropora</taxon>
    </lineage>
</organism>
<dbReference type="EMBL" id="JARQWQ010000087">
    <property type="protein sequence ID" value="KAK2552375.1"/>
    <property type="molecule type" value="Genomic_DNA"/>
</dbReference>
<comment type="caution">
    <text evidence="1">The sequence shown here is derived from an EMBL/GenBank/DDBJ whole genome shotgun (WGS) entry which is preliminary data.</text>
</comment>